<reference evidence="1 2" key="1">
    <citation type="submission" date="2019-06" db="EMBL/GenBank/DDBJ databases">
        <title>Draft genomes of female and male turbot (Scophthalmus maximus).</title>
        <authorList>
            <person name="Xu H."/>
            <person name="Xu X.-W."/>
            <person name="Shao C."/>
            <person name="Chen S."/>
        </authorList>
    </citation>
    <scope>NUCLEOTIDE SEQUENCE [LARGE SCALE GENOMIC DNA]</scope>
    <source>
        <strain evidence="1">Ysfricsl-2016a</strain>
        <tissue evidence="1">Blood</tissue>
    </source>
</reference>
<dbReference type="EMBL" id="VEVO01000010">
    <property type="protein sequence ID" value="KAF0036199.1"/>
    <property type="molecule type" value="Genomic_DNA"/>
</dbReference>
<protein>
    <submittedName>
        <fullName evidence="1">Uncharacterized protein</fullName>
    </submittedName>
</protein>
<proteinExistence type="predicted"/>
<dbReference type="Proteomes" id="UP000438429">
    <property type="component" value="Unassembled WGS sequence"/>
</dbReference>
<dbReference type="AlphaFoldDB" id="A0A6A4SU38"/>
<accession>A0A6A4SU38</accession>
<evidence type="ECO:0000313" key="2">
    <source>
        <dbReference type="Proteomes" id="UP000438429"/>
    </source>
</evidence>
<comment type="caution">
    <text evidence="1">The sequence shown here is derived from an EMBL/GenBank/DDBJ whole genome shotgun (WGS) entry which is preliminary data.</text>
</comment>
<organism evidence="1 2">
    <name type="scientific">Scophthalmus maximus</name>
    <name type="common">Turbot</name>
    <name type="synonym">Psetta maxima</name>
    <dbReference type="NCBI Taxonomy" id="52904"/>
    <lineage>
        <taxon>Eukaryota</taxon>
        <taxon>Metazoa</taxon>
        <taxon>Chordata</taxon>
        <taxon>Craniata</taxon>
        <taxon>Vertebrata</taxon>
        <taxon>Euteleostomi</taxon>
        <taxon>Actinopterygii</taxon>
        <taxon>Neopterygii</taxon>
        <taxon>Teleostei</taxon>
        <taxon>Neoteleostei</taxon>
        <taxon>Acanthomorphata</taxon>
        <taxon>Carangaria</taxon>
        <taxon>Pleuronectiformes</taxon>
        <taxon>Pleuronectoidei</taxon>
        <taxon>Scophthalmidae</taxon>
        <taxon>Scophthalmus</taxon>
    </lineage>
</organism>
<evidence type="ECO:0000313" key="1">
    <source>
        <dbReference type="EMBL" id="KAF0036199.1"/>
    </source>
</evidence>
<name>A0A6A4SU38_SCOMX</name>
<sequence length="126" mass="14305">MPILCLFPPSQPFHKVELFFRLTESIFHYHCFVGAKPKEKGFTCKTIVNETLNSLRNTSINIETPGVVINAFHDTRYITVCSKFQKSDVTTTSFSTRIQVDQILYLDSPYFLQILAGNGVIYCGSD</sequence>
<gene>
    <name evidence="1" type="ORF">F2P81_011511</name>
</gene>